<keyword evidence="3 6" id="KW-0285">Flavoprotein</keyword>
<dbReference type="PANTHER" id="PTHR43884">
    <property type="entry name" value="ACYL-COA DEHYDROGENASE"/>
    <property type="match status" value="1"/>
</dbReference>
<sequence length="395" mass="43364">MITGPLDQLTDAQHDLVERARTIARTELRPHAAEWDRRQEYPERSYEILRENGFTGLTVPTEYGGGGWGVFEACLVLEEVAAGCMASAMTIQMQLNGPPRVIARLGSEQQRKQYLPEVVDGTRRFAVAMTEPQAGSDGVALATTLVPNGDDFRLTGTKCFITGALQAHTFLVFCRAPDTSGPDGIGAVLVDAEVEGLGPIETEEKMGGRGVAECVLRFDDAPIRRDQVILEPRPGSKEGASFLIRQFNPERCGNAAMSIGVARAALEDAISYVKEREQFGRPILEFQGIQWKIADMATELDAARLLLWRAARTDVAGFPGIRETAMAKLYANEAAVRVCNEAIQLLGHRGYLTRYPMERYFRDVRGMGIGGGTTEILRNMIASEVTGVRASQRKR</sequence>
<proteinExistence type="inferred from homology"/>
<dbReference type="Gene3D" id="2.40.110.10">
    <property type="entry name" value="Butyryl-CoA Dehydrogenase, subunit A, domain 2"/>
    <property type="match status" value="1"/>
</dbReference>
<gene>
    <name evidence="10" type="ORF">BN1232_05915</name>
</gene>
<dbReference type="STRING" id="141349.BN1232_05915"/>
<dbReference type="PANTHER" id="PTHR43884:SF12">
    <property type="entry name" value="ISOVALERYL-COA DEHYDROGENASE, MITOCHONDRIAL-RELATED"/>
    <property type="match status" value="1"/>
</dbReference>
<keyword evidence="4 6" id="KW-0274">FAD</keyword>
<dbReference type="InterPro" id="IPR046373">
    <property type="entry name" value="Acyl-CoA_Oxase/DH_mid-dom_sf"/>
</dbReference>
<dbReference type="InterPro" id="IPR009075">
    <property type="entry name" value="AcylCo_DH/oxidase_C"/>
</dbReference>
<dbReference type="Gene3D" id="1.20.140.10">
    <property type="entry name" value="Butyryl-CoA Dehydrogenase, subunit A, domain 3"/>
    <property type="match status" value="1"/>
</dbReference>
<name>A0A0E4CR91_MYCLN</name>
<protein>
    <submittedName>
        <fullName evidence="10">Acyl-CoA dehydrogenase</fullName>
    </submittedName>
</protein>
<keyword evidence="5 6" id="KW-0560">Oxidoreductase</keyword>
<comment type="cofactor">
    <cofactor evidence="1 6">
        <name>FAD</name>
        <dbReference type="ChEBI" id="CHEBI:57692"/>
    </cofactor>
</comment>
<evidence type="ECO:0000259" key="8">
    <source>
        <dbReference type="Pfam" id="PF02770"/>
    </source>
</evidence>
<dbReference type="FunFam" id="1.20.140.10:FF:000001">
    <property type="entry name" value="Acyl-CoA dehydrogenase"/>
    <property type="match status" value="1"/>
</dbReference>
<dbReference type="GO" id="GO:0050660">
    <property type="term" value="F:flavin adenine dinucleotide binding"/>
    <property type="evidence" value="ECO:0007669"/>
    <property type="project" value="InterPro"/>
</dbReference>
<dbReference type="EMBL" id="CTEE01000002">
    <property type="protein sequence ID" value="CQD23895.1"/>
    <property type="molecule type" value="Genomic_DNA"/>
</dbReference>
<evidence type="ECO:0000313" key="10">
    <source>
        <dbReference type="EMBL" id="CQD23895.1"/>
    </source>
</evidence>
<evidence type="ECO:0000259" key="7">
    <source>
        <dbReference type="Pfam" id="PF00441"/>
    </source>
</evidence>
<dbReference type="GO" id="GO:0033539">
    <property type="term" value="P:fatty acid beta-oxidation using acyl-CoA dehydrogenase"/>
    <property type="evidence" value="ECO:0007669"/>
    <property type="project" value="TreeGrafter"/>
</dbReference>
<dbReference type="InterPro" id="IPR006089">
    <property type="entry name" value="Acyl-CoA_DH_CS"/>
</dbReference>
<comment type="similarity">
    <text evidence="2 6">Belongs to the acyl-CoA dehydrogenase family.</text>
</comment>
<organism evidence="10 11">
    <name type="scientific">Mycobacterium lentiflavum</name>
    <dbReference type="NCBI Taxonomy" id="141349"/>
    <lineage>
        <taxon>Bacteria</taxon>
        <taxon>Bacillati</taxon>
        <taxon>Actinomycetota</taxon>
        <taxon>Actinomycetes</taxon>
        <taxon>Mycobacteriales</taxon>
        <taxon>Mycobacteriaceae</taxon>
        <taxon>Mycobacterium</taxon>
        <taxon>Mycobacterium simiae complex</taxon>
    </lineage>
</organism>
<feature type="domain" description="Acyl-CoA dehydrogenase/oxidase C-terminal" evidence="7">
    <location>
        <begin position="238"/>
        <end position="384"/>
    </location>
</feature>
<evidence type="ECO:0000259" key="9">
    <source>
        <dbReference type="Pfam" id="PF02771"/>
    </source>
</evidence>
<dbReference type="RefSeq" id="WP_175364698.1">
    <property type="nucleotide sequence ID" value="NZ_CTEE01000002.1"/>
</dbReference>
<dbReference type="InterPro" id="IPR009100">
    <property type="entry name" value="AcylCoA_DH/oxidase_NM_dom_sf"/>
</dbReference>
<evidence type="ECO:0000256" key="1">
    <source>
        <dbReference type="ARBA" id="ARBA00001974"/>
    </source>
</evidence>
<dbReference type="GO" id="GO:0046359">
    <property type="term" value="P:butyrate catabolic process"/>
    <property type="evidence" value="ECO:0007669"/>
    <property type="project" value="TreeGrafter"/>
</dbReference>
<dbReference type="Proteomes" id="UP000199251">
    <property type="component" value="Unassembled WGS sequence"/>
</dbReference>
<feature type="domain" description="Acyl-CoA oxidase/dehydrogenase middle" evidence="8">
    <location>
        <begin position="126"/>
        <end position="220"/>
    </location>
</feature>
<evidence type="ECO:0000313" key="11">
    <source>
        <dbReference type="Proteomes" id="UP000199251"/>
    </source>
</evidence>
<dbReference type="Gene3D" id="1.10.540.10">
    <property type="entry name" value="Acyl-CoA dehydrogenase/oxidase, N-terminal domain"/>
    <property type="match status" value="1"/>
</dbReference>
<evidence type="ECO:0000256" key="3">
    <source>
        <dbReference type="ARBA" id="ARBA00022630"/>
    </source>
</evidence>
<feature type="domain" description="Acyl-CoA dehydrogenase/oxidase N-terminal" evidence="9">
    <location>
        <begin position="10"/>
        <end position="121"/>
    </location>
</feature>
<dbReference type="GO" id="GO:0003995">
    <property type="term" value="F:acyl-CoA dehydrogenase activity"/>
    <property type="evidence" value="ECO:0007669"/>
    <property type="project" value="InterPro"/>
</dbReference>
<reference evidence="10 11" key="1">
    <citation type="submission" date="2015-03" db="EMBL/GenBank/DDBJ databases">
        <authorList>
            <person name="Urmite Genomes"/>
        </authorList>
    </citation>
    <scope>NUCLEOTIDE SEQUENCE [LARGE SCALE GENOMIC DNA]</scope>
    <source>
        <strain evidence="10 11">CSUR P1491</strain>
    </source>
</reference>
<dbReference type="Pfam" id="PF00441">
    <property type="entry name" value="Acyl-CoA_dh_1"/>
    <property type="match status" value="1"/>
</dbReference>
<dbReference type="InterPro" id="IPR037069">
    <property type="entry name" value="AcylCoA_DH/ox_N_sf"/>
</dbReference>
<dbReference type="InterPro" id="IPR006091">
    <property type="entry name" value="Acyl-CoA_Oxase/DH_mid-dom"/>
</dbReference>
<dbReference type="SUPFAM" id="SSF56645">
    <property type="entry name" value="Acyl-CoA dehydrogenase NM domain-like"/>
    <property type="match status" value="1"/>
</dbReference>
<dbReference type="AlphaFoldDB" id="A0A0E4CR91"/>
<evidence type="ECO:0000256" key="5">
    <source>
        <dbReference type="ARBA" id="ARBA00023002"/>
    </source>
</evidence>
<accession>A0A0E4CR91</accession>
<dbReference type="Pfam" id="PF02770">
    <property type="entry name" value="Acyl-CoA_dh_M"/>
    <property type="match status" value="1"/>
</dbReference>
<dbReference type="PIRSF" id="PIRSF016578">
    <property type="entry name" value="HsaA"/>
    <property type="match status" value="1"/>
</dbReference>
<evidence type="ECO:0000256" key="6">
    <source>
        <dbReference type="RuleBase" id="RU362125"/>
    </source>
</evidence>
<dbReference type="SUPFAM" id="SSF47203">
    <property type="entry name" value="Acyl-CoA dehydrogenase C-terminal domain-like"/>
    <property type="match status" value="1"/>
</dbReference>
<dbReference type="Pfam" id="PF02771">
    <property type="entry name" value="Acyl-CoA_dh_N"/>
    <property type="match status" value="1"/>
</dbReference>
<evidence type="ECO:0000256" key="4">
    <source>
        <dbReference type="ARBA" id="ARBA00022827"/>
    </source>
</evidence>
<dbReference type="PROSITE" id="PS00072">
    <property type="entry name" value="ACYL_COA_DH_1"/>
    <property type="match status" value="1"/>
</dbReference>
<dbReference type="InterPro" id="IPR036250">
    <property type="entry name" value="AcylCo_DH-like_C"/>
</dbReference>
<dbReference type="InterPro" id="IPR013786">
    <property type="entry name" value="AcylCoA_DH/ox_N"/>
</dbReference>
<evidence type="ECO:0000256" key="2">
    <source>
        <dbReference type="ARBA" id="ARBA00009347"/>
    </source>
</evidence>